<dbReference type="AlphaFoldDB" id="A0A511MW36"/>
<evidence type="ECO:0000313" key="1">
    <source>
        <dbReference type="EMBL" id="GEM44794.1"/>
    </source>
</evidence>
<name>A0A511MW36_DEIC1</name>
<gene>
    <name evidence="1" type="ORF">DC3_04290</name>
</gene>
<evidence type="ECO:0000313" key="2">
    <source>
        <dbReference type="Proteomes" id="UP000321306"/>
    </source>
</evidence>
<sequence length="109" mass="12303">MNENPSANSFDPMDEACHLLISPAKRHAIQTAVKQGRVTARDIYREFPAFSKKTTFELIRRLIRGGVLKYGPTLPGDVKGPIQTYEIADLTAIRELHQWLSELLEDTHG</sequence>
<dbReference type="InterPro" id="IPR036390">
    <property type="entry name" value="WH_DNA-bd_sf"/>
</dbReference>
<dbReference type="Proteomes" id="UP000321306">
    <property type="component" value="Unassembled WGS sequence"/>
</dbReference>
<keyword evidence="2" id="KW-1185">Reference proteome</keyword>
<protein>
    <submittedName>
        <fullName evidence="1">Uncharacterized protein</fullName>
    </submittedName>
</protein>
<dbReference type="RefSeq" id="WP_146881924.1">
    <property type="nucleotide sequence ID" value="NZ_BJXB01000001.1"/>
</dbReference>
<accession>A0A511MW36</accession>
<proteinExistence type="predicted"/>
<dbReference type="SUPFAM" id="SSF46785">
    <property type="entry name" value="Winged helix' DNA-binding domain"/>
    <property type="match status" value="1"/>
</dbReference>
<dbReference type="EMBL" id="BJXB01000001">
    <property type="protein sequence ID" value="GEM44794.1"/>
    <property type="molecule type" value="Genomic_DNA"/>
</dbReference>
<comment type="caution">
    <text evidence="1">The sequence shown here is derived from an EMBL/GenBank/DDBJ whole genome shotgun (WGS) entry which is preliminary data.</text>
</comment>
<reference evidence="1 2" key="1">
    <citation type="submission" date="2019-07" db="EMBL/GenBank/DDBJ databases">
        <title>Whole genome shotgun sequence of Deinococcus cellulosilyticus NBRC 106333.</title>
        <authorList>
            <person name="Hosoyama A."/>
            <person name="Uohara A."/>
            <person name="Ohji S."/>
            <person name="Ichikawa N."/>
        </authorList>
    </citation>
    <scope>NUCLEOTIDE SEQUENCE [LARGE SCALE GENOMIC DNA]</scope>
    <source>
        <strain evidence="1 2">NBRC 106333</strain>
    </source>
</reference>
<organism evidence="1 2">
    <name type="scientific">Deinococcus cellulosilyticus (strain DSM 18568 / NBRC 106333 / KACC 11606 / 5516J-15)</name>
    <dbReference type="NCBI Taxonomy" id="1223518"/>
    <lineage>
        <taxon>Bacteria</taxon>
        <taxon>Thermotogati</taxon>
        <taxon>Deinococcota</taxon>
        <taxon>Deinococci</taxon>
        <taxon>Deinococcales</taxon>
        <taxon>Deinococcaceae</taxon>
        <taxon>Deinococcus</taxon>
    </lineage>
</organism>